<evidence type="ECO:0000256" key="3">
    <source>
        <dbReference type="ARBA" id="ARBA00022553"/>
    </source>
</evidence>
<keyword evidence="4" id="KW-0808">Transferase</keyword>
<evidence type="ECO:0000259" key="8">
    <source>
        <dbReference type="PROSITE" id="PS50109"/>
    </source>
</evidence>
<evidence type="ECO:0000256" key="6">
    <source>
        <dbReference type="PROSITE-ProRule" id="PRU00169"/>
    </source>
</evidence>
<feature type="domain" description="Histidine kinase" evidence="8">
    <location>
        <begin position="538"/>
        <end position="823"/>
    </location>
</feature>
<dbReference type="Pfam" id="PF02518">
    <property type="entry name" value="HATPase_c"/>
    <property type="match status" value="1"/>
</dbReference>
<evidence type="ECO:0000256" key="7">
    <source>
        <dbReference type="SAM" id="MobiDB-lite"/>
    </source>
</evidence>
<dbReference type="InterPro" id="IPR036097">
    <property type="entry name" value="HisK_dim/P_sf"/>
</dbReference>
<evidence type="ECO:0000256" key="1">
    <source>
        <dbReference type="ARBA" id="ARBA00000085"/>
    </source>
</evidence>
<organism evidence="10 11">
    <name type="scientific">Fusarium acuminatum</name>
    <dbReference type="NCBI Taxonomy" id="5515"/>
    <lineage>
        <taxon>Eukaryota</taxon>
        <taxon>Fungi</taxon>
        <taxon>Dikarya</taxon>
        <taxon>Ascomycota</taxon>
        <taxon>Pezizomycotina</taxon>
        <taxon>Sordariomycetes</taxon>
        <taxon>Hypocreomycetidae</taxon>
        <taxon>Hypocreales</taxon>
        <taxon>Nectriaceae</taxon>
        <taxon>Fusarium</taxon>
        <taxon>Fusarium tricinctum species complex</taxon>
    </lineage>
</organism>
<dbReference type="EMBL" id="CP151261">
    <property type="protein sequence ID" value="WZH43070.1"/>
    <property type="molecule type" value="Genomic_DNA"/>
</dbReference>
<dbReference type="SMART" id="SM00388">
    <property type="entry name" value="HisKA"/>
    <property type="match status" value="1"/>
</dbReference>
<dbReference type="SUPFAM" id="SSF52172">
    <property type="entry name" value="CheY-like"/>
    <property type="match status" value="1"/>
</dbReference>
<dbReference type="Pfam" id="PF00072">
    <property type="entry name" value="Response_reg"/>
    <property type="match status" value="1"/>
</dbReference>
<dbReference type="SMART" id="SM00448">
    <property type="entry name" value="REC"/>
    <property type="match status" value="1"/>
</dbReference>
<protein>
    <recommendedName>
        <fullName evidence="2">histidine kinase</fullName>
        <ecNumber evidence="2">2.7.13.3</ecNumber>
    </recommendedName>
</protein>
<evidence type="ECO:0000259" key="9">
    <source>
        <dbReference type="PROSITE" id="PS50110"/>
    </source>
</evidence>
<dbReference type="InterPro" id="IPR003661">
    <property type="entry name" value="HisK_dim/P_dom"/>
</dbReference>
<comment type="catalytic activity">
    <reaction evidence="1">
        <text>ATP + protein L-histidine = ADP + protein N-phospho-L-histidine.</text>
        <dbReference type="EC" id="2.7.13.3"/>
    </reaction>
</comment>
<dbReference type="SUPFAM" id="SSF47384">
    <property type="entry name" value="Homodimeric domain of signal transducing histidine kinase"/>
    <property type="match status" value="1"/>
</dbReference>
<feature type="compositionally biased region" description="Polar residues" evidence="7">
    <location>
        <begin position="969"/>
        <end position="1001"/>
    </location>
</feature>
<dbReference type="Gene3D" id="3.30.565.10">
    <property type="entry name" value="Histidine kinase-like ATPase, C-terminal domain"/>
    <property type="match status" value="1"/>
</dbReference>
<feature type="compositionally biased region" description="Polar residues" evidence="7">
    <location>
        <begin position="419"/>
        <end position="435"/>
    </location>
</feature>
<dbReference type="Gene3D" id="3.30.450.40">
    <property type="match status" value="1"/>
</dbReference>
<accession>A0ABZ2WRL4</accession>
<dbReference type="InterPro" id="IPR005467">
    <property type="entry name" value="His_kinase_dom"/>
</dbReference>
<evidence type="ECO:0000256" key="4">
    <source>
        <dbReference type="ARBA" id="ARBA00022679"/>
    </source>
</evidence>
<dbReference type="Gene3D" id="3.40.50.2300">
    <property type="match status" value="1"/>
</dbReference>
<keyword evidence="3 6" id="KW-0597">Phosphoprotein</keyword>
<dbReference type="InterPro" id="IPR001789">
    <property type="entry name" value="Sig_transdc_resp-reg_receiver"/>
</dbReference>
<dbReference type="PRINTS" id="PR00344">
    <property type="entry name" value="BCTRLSENSOR"/>
</dbReference>
<evidence type="ECO:0000256" key="2">
    <source>
        <dbReference type="ARBA" id="ARBA00012438"/>
    </source>
</evidence>
<dbReference type="Proteomes" id="UP001489902">
    <property type="component" value="Chromosome 2"/>
</dbReference>
<feature type="compositionally biased region" description="Polar residues" evidence="7">
    <location>
        <begin position="335"/>
        <end position="352"/>
    </location>
</feature>
<dbReference type="CDD" id="cd17546">
    <property type="entry name" value="REC_hyHK_CKI1_RcsC-like"/>
    <property type="match status" value="1"/>
</dbReference>
<feature type="region of interest" description="Disordered" evidence="7">
    <location>
        <begin position="969"/>
        <end position="1002"/>
    </location>
</feature>
<evidence type="ECO:0000313" key="11">
    <source>
        <dbReference type="Proteomes" id="UP001489902"/>
    </source>
</evidence>
<dbReference type="SUPFAM" id="SSF55874">
    <property type="entry name" value="ATPase domain of HSP90 chaperone/DNA topoisomerase II/histidine kinase"/>
    <property type="match status" value="1"/>
</dbReference>
<dbReference type="InterPro" id="IPR004358">
    <property type="entry name" value="Sig_transdc_His_kin-like_C"/>
</dbReference>
<dbReference type="PANTHER" id="PTHR43047">
    <property type="entry name" value="TWO-COMPONENT HISTIDINE PROTEIN KINASE"/>
    <property type="match status" value="1"/>
</dbReference>
<feature type="region of interest" description="Disordered" evidence="7">
    <location>
        <begin position="331"/>
        <end position="367"/>
    </location>
</feature>
<dbReference type="InterPro" id="IPR029016">
    <property type="entry name" value="GAF-like_dom_sf"/>
</dbReference>
<feature type="modified residue" description="4-aspartylphosphate" evidence="6">
    <location>
        <position position="1070"/>
    </location>
</feature>
<evidence type="ECO:0000313" key="10">
    <source>
        <dbReference type="EMBL" id="WZH43070.1"/>
    </source>
</evidence>
<dbReference type="InterPro" id="IPR036890">
    <property type="entry name" value="HATPase_C_sf"/>
</dbReference>
<dbReference type="EC" id="2.7.13.3" evidence="2"/>
<proteinExistence type="predicted"/>
<dbReference type="PANTHER" id="PTHR43047:SF72">
    <property type="entry name" value="OSMOSENSING HISTIDINE PROTEIN KINASE SLN1"/>
    <property type="match status" value="1"/>
</dbReference>
<dbReference type="PROSITE" id="PS50109">
    <property type="entry name" value="HIS_KIN"/>
    <property type="match status" value="1"/>
</dbReference>
<feature type="domain" description="Response regulatory" evidence="9">
    <location>
        <begin position="1019"/>
        <end position="1140"/>
    </location>
</feature>
<feature type="region of interest" description="Disordered" evidence="7">
    <location>
        <begin position="249"/>
        <end position="282"/>
    </location>
</feature>
<dbReference type="CDD" id="cd00082">
    <property type="entry name" value="HisKA"/>
    <property type="match status" value="1"/>
</dbReference>
<sequence>MPGSKLSETIREYETTRYDEFLRATCRPIGDVETADLSVSPDMILTSLAQLATCRTATERSLISLFDESKQYVVAEATPTTSLIPRPRTIGDDVFWLCGTHIARNDGVCDYTLRAIEDTLHEDGSDELPVVIVQDLVTDPRFASSPYCQPGTLARFYAAVPIRSPRGINIGVLCVINSTPCADWNEEHSNVLRGLAQTVMDHFEGNRVKNVLKRNVQMSVGLRKFSDGRLLSSKKKSNTVDKSERIKKAELKDAALPSENTSSLDSNQPGANSHEPASATKSSCLSTLDIIREDPAPTNPFIEAADIIKEAFHIDDCVFFSGDSHDLHVMHSSDTESGSNTSFGRSRNTSVYSGDGSRTDGPSAQSLLPCQTLGSSARNNSTGHGDLSQLLLSQMLKQYPEGCIFDSMSDHVTKLDGGSDTQGQGPSATTALGNDTHSEGITDFGGQNPDLTNDYIHDEKDIFNVFPSARTVAFIPIWDPQTGAWSIGGFICSNTPRYVFDANSEMPFLRAIGSLAASEALRLETIASNKAKSDVLGSISHELRSPLHGITLGMELLNDSGLGPAQQNLAHMIETCCRTLSDTTEHLLDYSKVNKVAQPRKLRNGDSGPNTRAADPLTRAIHLDLLLEDVVESVYAGHNYQKLSIAQMFNNPKSQRHSDVGAIRQLDSMQAAEELNPTGSNANQQQQQNEDLSVFLIYDPAYSWHFRTLPGAILRVVMNLFGNSLKYTTKGLIKITMTQDQPEDGGKERTVTLVVEDTGKGISEEFLRNTIFKPFSQEDQLATGTGLGLSFVQRVVAQLGGSISITSQINFGTKVTVTLPMTLDSASPTRDPLADQPVRMQSPIRGLRVQVIDSVEGIDNPPQQRRTADGVMDTLCSDHLRLKLCSKEDSEQLAPDVIMTNPAVYDASRSKRSWREQPVLVVCPNALVVHKYESAPTPAGNTKFHGFVSQPISPFKLERAISRVMNLWGESQESPEDPQTTPSFSETMSPGQALTPDTSVIGSPFGNATPAEGYFQIPQFLLVEDNPINLKILTCFMKKLKQPYETATNGEEAVAAYKENPGRFLYILMDISMPVMDGLEATRQIRAFESYHGIPASVVLAITGLGSESTREEATRSGVDFFITKPAKLKELEAVLKSQGFAV</sequence>
<name>A0ABZ2WRL4_9HYPO</name>
<dbReference type="SUPFAM" id="SSF55781">
    <property type="entry name" value="GAF domain-like"/>
    <property type="match status" value="1"/>
</dbReference>
<dbReference type="InterPro" id="IPR003594">
    <property type="entry name" value="HATPase_dom"/>
</dbReference>
<reference evidence="10 11" key="1">
    <citation type="submission" date="2024-04" db="EMBL/GenBank/DDBJ databases">
        <title>Complete genome sequence of Fusarium acuminatum.</title>
        <authorList>
            <person name="Lan B."/>
        </authorList>
    </citation>
    <scope>NUCLEOTIDE SEQUENCE [LARGE SCALE GENOMIC DNA]</scope>
    <source>
        <strain evidence="10">1A</strain>
    </source>
</reference>
<gene>
    <name evidence="10" type="ORF">QYS62_004072</name>
</gene>
<dbReference type="InterPro" id="IPR011006">
    <property type="entry name" value="CheY-like_superfamily"/>
</dbReference>
<dbReference type="SMART" id="SM00387">
    <property type="entry name" value="HATPase_c"/>
    <property type="match status" value="1"/>
</dbReference>
<dbReference type="Gene3D" id="1.10.287.130">
    <property type="match status" value="1"/>
</dbReference>
<feature type="compositionally biased region" description="Polar residues" evidence="7">
    <location>
        <begin position="258"/>
        <end position="271"/>
    </location>
</feature>
<dbReference type="Pfam" id="PF00512">
    <property type="entry name" value="HisKA"/>
    <property type="match status" value="1"/>
</dbReference>
<keyword evidence="5" id="KW-0418">Kinase</keyword>
<keyword evidence="11" id="KW-1185">Reference proteome</keyword>
<feature type="region of interest" description="Disordered" evidence="7">
    <location>
        <begin position="415"/>
        <end position="447"/>
    </location>
</feature>
<evidence type="ECO:0000256" key="5">
    <source>
        <dbReference type="ARBA" id="ARBA00022777"/>
    </source>
</evidence>
<dbReference type="PROSITE" id="PS50110">
    <property type="entry name" value="RESPONSE_REGULATORY"/>
    <property type="match status" value="1"/>
</dbReference>